<sequence length="129" mass="13989">MLLPSRGPLRYSGKQILTWAGGQIHHKQNHDRCCIQGLQEHEGTNAASLLALEPGKIQVDGHPWYPGLSWDFGISSQLSPSFTFSETQCCHENCLGEKAGSVPTPSKQLFEGSELPLLQDISTSSPGTS</sequence>
<dbReference type="EMBL" id="JAIQCJ010002165">
    <property type="protein sequence ID" value="KAJ8780114.1"/>
    <property type="molecule type" value="Genomic_DNA"/>
</dbReference>
<reference evidence="1 2" key="1">
    <citation type="submission" date="2022-11" db="EMBL/GenBank/DDBJ databases">
        <title>Whole genome sequence of Eschrichtius robustus ER-17-0199.</title>
        <authorList>
            <person name="Bruniche-Olsen A."/>
            <person name="Black A.N."/>
            <person name="Fields C.J."/>
            <person name="Walden K."/>
            <person name="Dewoody J.A."/>
        </authorList>
    </citation>
    <scope>NUCLEOTIDE SEQUENCE [LARGE SCALE GENOMIC DNA]</scope>
    <source>
        <strain evidence="1">ER-17-0199</strain>
        <tissue evidence="1">Blubber</tissue>
    </source>
</reference>
<organism evidence="1 2">
    <name type="scientific">Eschrichtius robustus</name>
    <name type="common">California gray whale</name>
    <name type="synonym">Eschrichtius gibbosus</name>
    <dbReference type="NCBI Taxonomy" id="9764"/>
    <lineage>
        <taxon>Eukaryota</taxon>
        <taxon>Metazoa</taxon>
        <taxon>Chordata</taxon>
        <taxon>Craniata</taxon>
        <taxon>Vertebrata</taxon>
        <taxon>Euteleostomi</taxon>
        <taxon>Mammalia</taxon>
        <taxon>Eutheria</taxon>
        <taxon>Laurasiatheria</taxon>
        <taxon>Artiodactyla</taxon>
        <taxon>Whippomorpha</taxon>
        <taxon>Cetacea</taxon>
        <taxon>Mysticeti</taxon>
        <taxon>Eschrichtiidae</taxon>
        <taxon>Eschrichtius</taxon>
    </lineage>
</organism>
<dbReference type="AlphaFoldDB" id="A0AB34GL37"/>
<keyword evidence="2" id="KW-1185">Reference proteome</keyword>
<name>A0AB34GL37_ESCRO</name>
<dbReference type="Proteomes" id="UP001159641">
    <property type="component" value="Unassembled WGS sequence"/>
</dbReference>
<comment type="caution">
    <text evidence="1">The sequence shown here is derived from an EMBL/GenBank/DDBJ whole genome shotgun (WGS) entry which is preliminary data.</text>
</comment>
<proteinExistence type="predicted"/>
<evidence type="ECO:0000313" key="2">
    <source>
        <dbReference type="Proteomes" id="UP001159641"/>
    </source>
</evidence>
<accession>A0AB34GL37</accession>
<gene>
    <name evidence="1" type="ORF">J1605_011909</name>
</gene>
<evidence type="ECO:0000313" key="1">
    <source>
        <dbReference type="EMBL" id="KAJ8780114.1"/>
    </source>
</evidence>
<protein>
    <submittedName>
        <fullName evidence="1">Uncharacterized protein</fullName>
    </submittedName>
</protein>